<evidence type="ECO:0008006" key="4">
    <source>
        <dbReference type="Google" id="ProtNLM"/>
    </source>
</evidence>
<proteinExistence type="predicted"/>
<accession>A0AAY5EPY6</accession>
<dbReference type="AlphaFoldDB" id="A0AAY5EPY6"/>
<evidence type="ECO:0000313" key="2">
    <source>
        <dbReference type="Ensembl" id="ENSEEEP00000059011.1"/>
    </source>
</evidence>
<sequence length="119" mass="13837">MIRRGILLSDSWRKMRLLACFSLMWQLLVVTELTPEHHSREKSQGSFTTHRLTFTFLLRKSLSHKHTDTHTHTQDLTQNSLISRETNKYALRNASVLTIVTLVCDFAPVSARCWLLSRV</sequence>
<reference evidence="2" key="3">
    <citation type="submission" date="2025-09" db="UniProtKB">
        <authorList>
            <consortium name="Ensembl"/>
        </authorList>
    </citation>
    <scope>IDENTIFICATION</scope>
</reference>
<dbReference type="GeneTree" id="ENSGT01120000274237"/>
<protein>
    <recommendedName>
        <fullName evidence="4">Secreted protein</fullName>
    </recommendedName>
</protein>
<dbReference type="Ensembl" id="ENSEEET00000062137.1">
    <property type="protein sequence ID" value="ENSEEEP00000059011.1"/>
    <property type="gene ID" value="ENSEEEG00000026661.1"/>
</dbReference>
<dbReference type="Proteomes" id="UP000314983">
    <property type="component" value="Chromosome 12"/>
</dbReference>
<evidence type="ECO:0000256" key="1">
    <source>
        <dbReference type="SAM" id="SignalP"/>
    </source>
</evidence>
<organism evidence="2 3">
    <name type="scientific">Electrophorus electricus</name>
    <name type="common">Electric eel</name>
    <name type="synonym">Gymnotus electricus</name>
    <dbReference type="NCBI Taxonomy" id="8005"/>
    <lineage>
        <taxon>Eukaryota</taxon>
        <taxon>Metazoa</taxon>
        <taxon>Chordata</taxon>
        <taxon>Craniata</taxon>
        <taxon>Vertebrata</taxon>
        <taxon>Euteleostomi</taxon>
        <taxon>Actinopterygii</taxon>
        <taxon>Neopterygii</taxon>
        <taxon>Teleostei</taxon>
        <taxon>Ostariophysi</taxon>
        <taxon>Gymnotiformes</taxon>
        <taxon>Gymnotoidei</taxon>
        <taxon>Gymnotidae</taxon>
        <taxon>Electrophorus</taxon>
    </lineage>
</organism>
<feature type="signal peptide" evidence="1">
    <location>
        <begin position="1"/>
        <end position="31"/>
    </location>
</feature>
<evidence type="ECO:0000313" key="3">
    <source>
        <dbReference type="Proteomes" id="UP000314983"/>
    </source>
</evidence>
<feature type="chain" id="PRO_5044336134" description="Secreted protein" evidence="1">
    <location>
        <begin position="32"/>
        <end position="119"/>
    </location>
</feature>
<keyword evidence="1" id="KW-0732">Signal</keyword>
<reference evidence="2" key="2">
    <citation type="submission" date="2025-08" db="UniProtKB">
        <authorList>
            <consortium name="Ensembl"/>
        </authorList>
    </citation>
    <scope>IDENTIFICATION</scope>
</reference>
<name>A0AAY5EPY6_ELEEL</name>
<reference evidence="2 3" key="1">
    <citation type="submission" date="2020-05" db="EMBL/GenBank/DDBJ databases">
        <title>Electrophorus electricus (electric eel) genome, fEleEle1, primary haplotype.</title>
        <authorList>
            <person name="Myers G."/>
            <person name="Meyer A."/>
            <person name="Fedrigo O."/>
            <person name="Formenti G."/>
            <person name="Rhie A."/>
            <person name="Tracey A."/>
            <person name="Sims Y."/>
            <person name="Jarvis E.D."/>
        </authorList>
    </citation>
    <scope>NUCLEOTIDE SEQUENCE [LARGE SCALE GENOMIC DNA]</scope>
</reference>
<keyword evidence="3" id="KW-1185">Reference proteome</keyword>